<sequence>MTRIFFALLLTMLAAGAHAHKASDSFLYWDAANPDAPGRLDIALVDLARVMPLDSNGDGELSWGELDSQQSDVTAYLASQVKLMANEAACPVRWRLAGLTQHSDGNYLAMEFRPSCPGSVTLPAQIQYDLFFDEDPLHRALVMTRVDGNERLTVLSPDQRSLNFADTPSAWETAREFVWEGMVHLWIGYDHMLFLLALVLPAALRRQDGRWVVEDKISVAVKDVALIVTAFTVAHSITLVIATLGVVNLPIAWVETFIALSIVAAAINIVWPFLGQRRYLIGFGFGLIHGFGFASVLSGFMANASSRLVALASFNIGVELAQLAIVVVVVPLIFLLRRQWLYQRVVLPAGVAAIVLTGMFWVWERAPLASI</sequence>
<keyword evidence="1" id="KW-0472">Membrane</keyword>
<dbReference type="InterPro" id="IPR018247">
    <property type="entry name" value="EF_Hand_1_Ca_BS"/>
</dbReference>
<evidence type="ECO:0000313" key="2">
    <source>
        <dbReference type="EMBL" id="KKN83309.1"/>
    </source>
</evidence>
<feature type="transmembrane region" description="Helical" evidence="1">
    <location>
        <begin position="224"/>
        <end position="245"/>
    </location>
</feature>
<reference evidence="2" key="1">
    <citation type="journal article" date="2015" name="Nature">
        <title>Complex archaea that bridge the gap between prokaryotes and eukaryotes.</title>
        <authorList>
            <person name="Spang A."/>
            <person name="Saw J.H."/>
            <person name="Jorgensen S.L."/>
            <person name="Zaremba-Niedzwiedzka K."/>
            <person name="Martijn J."/>
            <person name="Lind A.E."/>
            <person name="van Eijk R."/>
            <person name="Schleper C."/>
            <person name="Guy L."/>
            <person name="Ettema T.J."/>
        </authorList>
    </citation>
    <scope>NUCLEOTIDE SEQUENCE</scope>
</reference>
<protein>
    <recommendedName>
        <fullName evidence="3">EF-hand domain-containing protein</fullName>
    </recommendedName>
</protein>
<feature type="transmembrane region" description="Helical" evidence="1">
    <location>
        <begin position="280"/>
        <end position="302"/>
    </location>
</feature>
<dbReference type="Pfam" id="PF13795">
    <property type="entry name" value="HupE_UreJ_2"/>
    <property type="match status" value="1"/>
</dbReference>
<name>A0A0F9TVG0_9ZZZZ</name>
<keyword evidence="1" id="KW-1133">Transmembrane helix</keyword>
<dbReference type="EMBL" id="LAZR01000187">
    <property type="protein sequence ID" value="KKN83309.1"/>
    <property type="molecule type" value="Genomic_DNA"/>
</dbReference>
<gene>
    <name evidence="2" type="ORF">LCGC14_0300580</name>
</gene>
<evidence type="ECO:0000256" key="1">
    <source>
        <dbReference type="SAM" id="Phobius"/>
    </source>
</evidence>
<dbReference type="InterPro" id="IPR032809">
    <property type="entry name" value="Put_HupE_UreJ"/>
</dbReference>
<accession>A0A0F9TVG0</accession>
<dbReference type="AlphaFoldDB" id="A0A0F9TVG0"/>
<feature type="transmembrane region" description="Helical" evidence="1">
    <location>
        <begin position="183"/>
        <end position="204"/>
    </location>
</feature>
<feature type="transmembrane region" description="Helical" evidence="1">
    <location>
        <begin position="251"/>
        <end position="273"/>
    </location>
</feature>
<proteinExistence type="predicted"/>
<dbReference type="PROSITE" id="PS00018">
    <property type="entry name" value="EF_HAND_1"/>
    <property type="match status" value="1"/>
</dbReference>
<comment type="caution">
    <text evidence="2">The sequence shown here is derived from an EMBL/GenBank/DDBJ whole genome shotgun (WGS) entry which is preliminary data.</text>
</comment>
<keyword evidence="1" id="KW-0812">Transmembrane</keyword>
<feature type="transmembrane region" description="Helical" evidence="1">
    <location>
        <begin position="345"/>
        <end position="363"/>
    </location>
</feature>
<organism evidence="2">
    <name type="scientific">marine sediment metagenome</name>
    <dbReference type="NCBI Taxonomy" id="412755"/>
    <lineage>
        <taxon>unclassified sequences</taxon>
        <taxon>metagenomes</taxon>
        <taxon>ecological metagenomes</taxon>
    </lineage>
</organism>
<evidence type="ECO:0008006" key="3">
    <source>
        <dbReference type="Google" id="ProtNLM"/>
    </source>
</evidence>
<feature type="transmembrane region" description="Helical" evidence="1">
    <location>
        <begin position="308"/>
        <end position="336"/>
    </location>
</feature>